<reference evidence="2" key="1">
    <citation type="journal article" date="2019" name="Int. J. Syst. Evol. Microbiol.">
        <title>The Global Catalogue of Microorganisms (GCM) 10K type strain sequencing project: providing services to taxonomists for standard genome sequencing and annotation.</title>
        <authorList>
            <consortium name="The Broad Institute Genomics Platform"/>
            <consortium name="The Broad Institute Genome Sequencing Center for Infectious Disease"/>
            <person name="Wu L."/>
            <person name="Ma J."/>
        </authorList>
    </citation>
    <scope>NUCLEOTIDE SEQUENCE [LARGE SCALE GENOMIC DNA]</scope>
    <source>
        <strain evidence="2">JCM 18715</strain>
    </source>
</reference>
<evidence type="ECO:0008006" key="3">
    <source>
        <dbReference type="Google" id="ProtNLM"/>
    </source>
</evidence>
<gene>
    <name evidence="1" type="ORF">GCM10025770_26250</name>
</gene>
<sequence length="55" mass="5425">MNPAAGPFAETMRSYPATGKYGTGAQVASLVAYLASDDAANVTGAGLKVDGGFDA</sequence>
<keyword evidence="2" id="KW-1185">Reference proteome</keyword>
<accession>A0ABP9QV34</accession>
<organism evidence="1 2">
    <name type="scientific">Viridibacterium curvum</name>
    <dbReference type="NCBI Taxonomy" id="1101404"/>
    <lineage>
        <taxon>Bacteria</taxon>
        <taxon>Pseudomonadati</taxon>
        <taxon>Pseudomonadota</taxon>
        <taxon>Betaproteobacteria</taxon>
        <taxon>Rhodocyclales</taxon>
        <taxon>Rhodocyclaceae</taxon>
        <taxon>Viridibacterium</taxon>
    </lineage>
</organism>
<dbReference type="Pfam" id="PF13561">
    <property type="entry name" value="adh_short_C2"/>
    <property type="match status" value="1"/>
</dbReference>
<dbReference type="EMBL" id="BAABLD010000008">
    <property type="protein sequence ID" value="GAA5167508.1"/>
    <property type="molecule type" value="Genomic_DNA"/>
</dbReference>
<dbReference type="Gene3D" id="3.40.50.720">
    <property type="entry name" value="NAD(P)-binding Rossmann-like Domain"/>
    <property type="match status" value="1"/>
</dbReference>
<dbReference type="InterPro" id="IPR036291">
    <property type="entry name" value="NAD(P)-bd_dom_sf"/>
</dbReference>
<dbReference type="InterPro" id="IPR002347">
    <property type="entry name" value="SDR_fam"/>
</dbReference>
<proteinExistence type="predicted"/>
<dbReference type="SUPFAM" id="SSF51735">
    <property type="entry name" value="NAD(P)-binding Rossmann-fold domains"/>
    <property type="match status" value="1"/>
</dbReference>
<protein>
    <recommendedName>
        <fullName evidence="3">SDR family oxidoreductase</fullName>
    </recommendedName>
</protein>
<comment type="caution">
    <text evidence="1">The sequence shown here is derived from an EMBL/GenBank/DDBJ whole genome shotgun (WGS) entry which is preliminary data.</text>
</comment>
<evidence type="ECO:0000313" key="1">
    <source>
        <dbReference type="EMBL" id="GAA5167508.1"/>
    </source>
</evidence>
<evidence type="ECO:0000313" key="2">
    <source>
        <dbReference type="Proteomes" id="UP001500547"/>
    </source>
</evidence>
<dbReference type="Proteomes" id="UP001500547">
    <property type="component" value="Unassembled WGS sequence"/>
</dbReference>
<name>A0ABP9QV34_9RHOO</name>